<organism evidence="1">
    <name type="scientific">Rhizophora mucronata</name>
    <name type="common">Asiatic mangrove</name>
    <dbReference type="NCBI Taxonomy" id="61149"/>
    <lineage>
        <taxon>Eukaryota</taxon>
        <taxon>Viridiplantae</taxon>
        <taxon>Streptophyta</taxon>
        <taxon>Embryophyta</taxon>
        <taxon>Tracheophyta</taxon>
        <taxon>Spermatophyta</taxon>
        <taxon>Magnoliopsida</taxon>
        <taxon>eudicotyledons</taxon>
        <taxon>Gunneridae</taxon>
        <taxon>Pentapetalae</taxon>
        <taxon>rosids</taxon>
        <taxon>fabids</taxon>
        <taxon>Malpighiales</taxon>
        <taxon>Rhizophoraceae</taxon>
        <taxon>Rhizophora</taxon>
    </lineage>
</organism>
<proteinExistence type="predicted"/>
<sequence length="22" mass="2564">MAVIYTLTSLCIICKWINSEDF</sequence>
<dbReference type="EMBL" id="GGEC01051973">
    <property type="protein sequence ID" value="MBX32457.1"/>
    <property type="molecule type" value="Transcribed_RNA"/>
</dbReference>
<dbReference type="AlphaFoldDB" id="A0A2P2MQF6"/>
<accession>A0A2P2MQF6</accession>
<name>A0A2P2MQF6_RHIMU</name>
<reference evidence="1" key="1">
    <citation type="submission" date="2018-02" db="EMBL/GenBank/DDBJ databases">
        <title>Rhizophora mucronata_Transcriptome.</title>
        <authorList>
            <person name="Meera S.P."/>
            <person name="Sreeshan A."/>
            <person name="Augustine A."/>
        </authorList>
    </citation>
    <scope>NUCLEOTIDE SEQUENCE</scope>
    <source>
        <tissue evidence="1">Leaf</tissue>
    </source>
</reference>
<protein>
    <submittedName>
        <fullName evidence="1">Uncharacterized protein</fullName>
    </submittedName>
</protein>
<evidence type="ECO:0000313" key="1">
    <source>
        <dbReference type="EMBL" id="MBX32457.1"/>
    </source>
</evidence>